<dbReference type="Pfam" id="PF00685">
    <property type="entry name" value="Sulfotransfer_1"/>
    <property type="match status" value="1"/>
</dbReference>
<evidence type="ECO:0000313" key="4">
    <source>
        <dbReference type="EMBL" id="TCS41940.1"/>
    </source>
</evidence>
<dbReference type="InterPro" id="IPR027417">
    <property type="entry name" value="P-loop_NTPase"/>
</dbReference>
<dbReference type="EMBL" id="SLZR01000004">
    <property type="protein sequence ID" value="TCS41940.1"/>
    <property type="molecule type" value="Genomic_DNA"/>
</dbReference>
<dbReference type="GO" id="GO:0008146">
    <property type="term" value="F:sulfotransferase activity"/>
    <property type="evidence" value="ECO:0007669"/>
    <property type="project" value="InterPro"/>
</dbReference>
<keyword evidence="5" id="KW-1185">Reference proteome</keyword>
<accession>A0A4R3I996</accession>
<evidence type="ECO:0000313" key="5">
    <source>
        <dbReference type="Proteomes" id="UP000295793"/>
    </source>
</evidence>
<dbReference type="PANTHER" id="PTHR10605:SF56">
    <property type="entry name" value="BIFUNCTIONAL HEPARAN SULFATE N-DEACETYLASE_N-SULFOTRANSFERASE"/>
    <property type="match status" value="1"/>
</dbReference>
<dbReference type="PANTHER" id="PTHR10605">
    <property type="entry name" value="HEPARAN SULFATE SULFOTRANSFERASE"/>
    <property type="match status" value="1"/>
</dbReference>
<dbReference type="Gene3D" id="3.40.50.300">
    <property type="entry name" value="P-loop containing nucleotide triphosphate hydrolases"/>
    <property type="match status" value="1"/>
</dbReference>
<protein>
    <submittedName>
        <fullName evidence="4">Sulfotransferase domain-containing protein</fullName>
    </submittedName>
</protein>
<comment type="caution">
    <text evidence="4">The sequence shown here is derived from an EMBL/GenBank/DDBJ whole genome shotgun (WGS) entry which is preliminary data.</text>
</comment>
<keyword evidence="1 4" id="KW-0808">Transferase</keyword>
<organism evidence="4 5">
    <name type="scientific">Reinekea marinisedimentorum</name>
    <dbReference type="NCBI Taxonomy" id="230495"/>
    <lineage>
        <taxon>Bacteria</taxon>
        <taxon>Pseudomonadati</taxon>
        <taxon>Pseudomonadota</taxon>
        <taxon>Gammaproteobacteria</taxon>
        <taxon>Oceanospirillales</taxon>
        <taxon>Saccharospirillaceae</taxon>
        <taxon>Reinekea</taxon>
    </lineage>
</organism>
<evidence type="ECO:0000259" key="3">
    <source>
        <dbReference type="Pfam" id="PF00685"/>
    </source>
</evidence>
<keyword evidence="2" id="KW-0325">Glycoprotein</keyword>
<name>A0A4R3I996_9GAMM</name>
<evidence type="ECO:0000256" key="1">
    <source>
        <dbReference type="ARBA" id="ARBA00022679"/>
    </source>
</evidence>
<dbReference type="Proteomes" id="UP000295793">
    <property type="component" value="Unassembled WGS sequence"/>
</dbReference>
<proteinExistence type="predicted"/>
<dbReference type="InterPro" id="IPR037359">
    <property type="entry name" value="NST/OST"/>
</dbReference>
<dbReference type="AlphaFoldDB" id="A0A4R3I996"/>
<sequence length="246" mass="29064">MQVDFLIVGAQKSGTSALDKYMRTHSEIEMATRKEVHFFDTDELFNGGKVDYSKYHKSFPGDTTVSIRGESTPIYMYWNDAPKRIWQYNPEIKLIVVLRNPIERAFSHWNMARYRGVEDMSFSDAIKAESLRCRVSLPNQNRVFSYCDRGFYSFQLRRLWQFFPAEQVLILKFENLKYDLKNTLSGIASFLNVGEFESSQYIDTHSTDYVTGISLEDFNLLREIFYYEIKMLEELLGWDCEQWLNL</sequence>
<dbReference type="RefSeq" id="WP_132700681.1">
    <property type="nucleotide sequence ID" value="NZ_SLZR01000004.1"/>
</dbReference>
<evidence type="ECO:0000256" key="2">
    <source>
        <dbReference type="ARBA" id="ARBA00023180"/>
    </source>
</evidence>
<dbReference type="OrthoDB" id="9075305at2"/>
<feature type="domain" description="Sulfotransferase" evidence="3">
    <location>
        <begin position="4"/>
        <end position="195"/>
    </location>
</feature>
<reference evidence="4 5" key="1">
    <citation type="submission" date="2019-03" db="EMBL/GenBank/DDBJ databases">
        <title>Genomic Encyclopedia of Archaeal and Bacterial Type Strains, Phase II (KMG-II): from individual species to whole genera.</title>
        <authorList>
            <person name="Goeker M."/>
        </authorList>
    </citation>
    <scope>NUCLEOTIDE SEQUENCE [LARGE SCALE GENOMIC DNA]</scope>
    <source>
        <strain evidence="4 5">DSM 15388</strain>
    </source>
</reference>
<dbReference type="InterPro" id="IPR000863">
    <property type="entry name" value="Sulfotransferase_dom"/>
</dbReference>
<dbReference type="SUPFAM" id="SSF52540">
    <property type="entry name" value="P-loop containing nucleoside triphosphate hydrolases"/>
    <property type="match status" value="1"/>
</dbReference>
<gene>
    <name evidence="4" type="ORF">BCF53_10444</name>
</gene>